<dbReference type="Pfam" id="PF14286">
    <property type="entry name" value="DHHW"/>
    <property type="match status" value="1"/>
</dbReference>
<dbReference type="OrthoDB" id="175771at2"/>
<name>A0A3N0I5Z2_9FIRM</name>
<evidence type="ECO:0008006" key="3">
    <source>
        <dbReference type="Google" id="ProtNLM"/>
    </source>
</evidence>
<dbReference type="InterPro" id="IPR025945">
    <property type="entry name" value="DHHW"/>
</dbReference>
<proteinExistence type="predicted"/>
<comment type="caution">
    <text evidence="1">The sequence shown here is derived from an EMBL/GenBank/DDBJ whole genome shotgun (WGS) entry which is preliminary data.</text>
</comment>
<dbReference type="Proteomes" id="UP000276568">
    <property type="component" value="Unassembled WGS sequence"/>
</dbReference>
<sequence>MKQKQFAKRWGTCFVVVLCLMLVINLLWPDTKESTIENRSLQQFPTWSWQNVWDGQYQSSISTWFADQFVGRNVWIHGRYLFLKATQNKKINDVFLAKGQLIQDSAKPYWSQINRNIKAINTLAQNTGIPTSFVLAPTALSIQKDKIDPAAISYDQNAMTDRIDKKLDTSIQTVDVRKRLKKHAQEYIYYKTDHHWTSLGAFYAFQALYPETKKSDYKQMLVSNSFHGTLSHTTGSVGITDSIHIFVPKNQPDYLVTNEDDGTQSRTWYHSKAIASNDQYAVFGNGNHALVRLEMDTNATGHLLLIKDSYANALIPFLIPYYKSITVVDPRYYYGNLHQLIEQDQIDSMMYVYNVNTFIEDDSLADCLE</sequence>
<dbReference type="AlphaFoldDB" id="A0A3N0I5Z2"/>
<evidence type="ECO:0000313" key="1">
    <source>
        <dbReference type="EMBL" id="RNM31732.1"/>
    </source>
</evidence>
<keyword evidence="2" id="KW-1185">Reference proteome</keyword>
<dbReference type="RefSeq" id="WP_128519892.1">
    <property type="nucleotide sequence ID" value="NZ_RJQC01000001.1"/>
</dbReference>
<evidence type="ECO:0000313" key="2">
    <source>
        <dbReference type="Proteomes" id="UP000276568"/>
    </source>
</evidence>
<accession>A0A3N0I5Z2</accession>
<reference evidence="1 2" key="1">
    <citation type="submission" date="2018-11" db="EMBL/GenBank/DDBJ databases">
        <title>Clostridium sp. nov., a member of the family Erysipelotrichaceae isolated from pig faeces.</title>
        <authorList>
            <person name="Chang Y.-H."/>
        </authorList>
    </citation>
    <scope>NUCLEOTIDE SEQUENCE [LARGE SCALE GENOMIC DNA]</scope>
    <source>
        <strain evidence="1 2">YH-panp20</strain>
    </source>
</reference>
<protein>
    <recommendedName>
        <fullName evidence="3">AlgX/AlgJ SGNH hydrolase-like domain-containing protein</fullName>
    </recommendedName>
</protein>
<gene>
    <name evidence="1" type="ORF">EDX97_04045</name>
</gene>
<organism evidence="1 2">
    <name type="scientific">Absicoccus porci</name>
    <dbReference type="NCBI Taxonomy" id="2486576"/>
    <lineage>
        <taxon>Bacteria</taxon>
        <taxon>Bacillati</taxon>
        <taxon>Bacillota</taxon>
        <taxon>Erysipelotrichia</taxon>
        <taxon>Erysipelotrichales</taxon>
        <taxon>Erysipelotrichaceae</taxon>
        <taxon>Absicoccus</taxon>
    </lineage>
</organism>
<dbReference type="EMBL" id="RJQC01000001">
    <property type="protein sequence ID" value="RNM31732.1"/>
    <property type="molecule type" value="Genomic_DNA"/>
</dbReference>